<proteinExistence type="predicted"/>
<evidence type="ECO:0000313" key="3">
    <source>
        <dbReference type="Proteomes" id="UP000053825"/>
    </source>
</evidence>
<name>A0A0L7RGM5_9HYME</name>
<dbReference type="EMBL" id="KQ414598">
    <property type="protein sequence ID" value="KOC69841.1"/>
    <property type="molecule type" value="Genomic_DNA"/>
</dbReference>
<sequence length="414" mass="47093">MVKCAFLRDCYGLRLLCPHTECNIGLGWWTGQNVHRMRGTPTSPIGLEPSTHVVTTPFSEGWKRFGGCEDSAYRNVGYTSSGKDISFGLNTIRLRIGFTLPQKRYKALYVKEKGILRKIANLTKTIPYLIHDQTTNWIYLATETLQSFVRKREGHFAKNCKLNENHPVPHDTRQTIALPTIQVAEIVSILSTTDNTACPKNLTPNETIATMDIDVLSASLKRTRSESQTEDQFHYVYQKIQQSYLQSTDIPLKIPPHLTMPLPLKNPKTSSSKKSHENPFKLPRIPRSEQQGPSGKLKLLLKARNKPRKRRINVQQWVEKKDLLSSPETPRGTEQETFDAARKASGIAEVLSVLMAEWCSCYHRVLLRLWTKKELMLRAVHSVLCMSVVNFPAEEVVRTVILDNGTDRYVLTLP</sequence>
<reference evidence="2 3" key="1">
    <citation type="submission" date="2015-07" db="EMBL/GenBank/DDBJ databases">
        <title>The genome of Habropoda laboriosa.</title>
        <authorList>
            <person name="Pan H."/>
            <person name="Kapheim K."/>
        </authorList>
    </citation>
    <scope>NUCLEOTIDE SEQUENCE [LARGE SCALE GENOMIC DNA]</scope>
    <source>
        <strain evidence="2">0110345459</strain>
    </source>
</reference>
<evidence type="ECO:0000313" key="2">
    <source>
        <dbReference type="EMBL" id="KOC69841.1"/>
    </source>
</evidence>
<evidence type="ECO:0000256" key="1">
    <source>
        <dbReference type="SAM" id="MobiDB-lite"/>
    </source>
</evidence>
<dbReference type="AlphaFoldDB" id="A0A0L7RGM5"/>
<gene>
    <name evidence="2" type="ORF">WH47_07051</name>
</gene>
<accession>A0A0L7RGM5</accession>
<keyword evidence="3" id="KW-1185">Reference proteome</keyword>
<dbReference type="Proteomes" id="UP000053825">
    <property type="component" value="Unassembled WGS sequence"/>
</dbReference>
<protein>
    <submittedName>
        <fullName evidence="2">Uncharacterized protein</fullName>
    </submittedName>
</protein>
<organism evidence="2 3">
    <name type="scientific">Habropoda laboriosa</name>
    <dbReference type="NCBI Taxonomy" id="597456"/>
    <lineage>
        <taxon>Eukaryota</taxon>
        <taxon>Metazoa</taxon>
        <taxon>Ecdysozoa</taxon>
        <taxon>Arthropoda</taxon>
        <taxon>Hexapoda</taxon>
        <taxon>Insecta</taxon>
        <taxon>Pterygota</taxon>
        <taxon>Neoptera</taxon>
        <taxon>Endopterygota</taxon>
        <taxon>Hymenoptera</taxon>
        <taxon>Apocrita</taxon>
        <taxon>Aculeata</taxon>
        <taxon>Apoidea</taxon>
        <taxon>Anthophila</taxon>
        <taxon>Apidae</taxon>
        <taxon>Habropoda</taxon>
    </lineage>
</organism>
<feature type="region of interest" description="Disordered" evidence="1">
    <location>
        <begin position="256"/>
        <end position="294"/>
    </location>
</feature>